<dbReference type="InterPro" id="IPR027806">
    <property type="entry name" value="HARBI1_dom"/>
</dbReference>
<evidence type="ECO:0000313" key="4">
    <source>
        <dbReference type="EMBL" id="KAE9398423.1"/>
    </source>
</evidence>
<dbReference type="GO" id="GO:0046872">
    <property type="term" value="F:metal ion binding"/>
    <property type="evidence" value="ECO:0007669"/>
    <property type="project" value="UniProtKB-KW"/>
</dbReference>
<gene>
    <name evidence="4" type="ORF">BT96DRAFT_760240</name>
</gene>
<reference evidence="4" key="1">
    <citation type="journal article" date="2019" name="Environ. Microbiol.">
        <title>Fungal ecological strategies reflected in gene transcription - a case study of two litter decomposers.</title>
        <authorList>
            <person name="Barbi F."/>
            <person name="Kohler A."/>
            <person name="Barry K."/>
            <person name="Baskaran P."/>
            <person name="Daum C."/>
            <person name="Fauchery L."/>
            <person name="Ihrmark K."/>
            <person name="Kuo A."/>
            <person name="LaButti K."/>
            <person name="Lipzen A."/>
            <person name="Morin E."/>
            <person name="Grigoriev I.V."/>
            <person name="Henrissat B."/>
            <person name="Lindahl B."/>
            <person name="Martin F."/>
        </authorList>
    </citation>
    <scope>NUCLEOTIDE SEQUENCE</scope>
    <source>
        <strain evidence="4">JB14</strain>
    </source>
</reference>
<proteinExistence type="predicted"/>
<evidence type="ECO:0000313" key="5">
    <source>
        <dbReference type="Proteomes" id="UP000799118"/>
    </source>
</evidence>
<organism evidence="4 5">
    <name type="scientific">Gymnopus androsaceus JB14</name>
    <dbReference type="NCBI Taxonomy" id="1447944"/>
    <lineage>
        <taxon>Eukaryota</taxon>
        <taxon>Fungi</taxon>
        <taxon>Dikarya</taxon>
        <taxon>Basidiomycota</taxon>
        <taxon>Agaricomycotina</taxon>
        <taxon>Agaricomycetes</taxon>
        <taxon>Agaricomycetidae</taxon>
        <taxon>Agaricales</taxon>
        <taxon>Marasmiineae</taxon>
        <taxon>Omphalotaceae</taxon>
        <taxon>Gymnopus</taxon>
    </lineage>
</organism>
<feature type="domain" description="DDE Tnp4" evidence="3">
    <location>
        <begin position="123"/>
        <end position="186"/>
    </location>
</feature>
<keyword evidence="2" id="KW-0479">Metal-binding</keyword>
<feature type="non-terminal residue" evidence="4">
    <location>
        <position position="187"/>
    </location>
</feature>
<evidence type="ECO:0000259" key="3">
    <source>
        <dbReference type="Pfam" id="PF13359"/>
    </source>
</evidence>
<dbReference type="EMBL" id="ML769483">
    <property type="protein sequence ID" value="KAE9398423.1"/>
    <property type="molecule type" value="Genomic_DNA"/>
</dbReference>
<feature type="non-terminal residue" evidence="4">
    <location>
        <position position="1"/>
    </location>
</feature>
<dbReference type="AlphaFoldDB" id="A0A6A4HK84"/>
<evidence type="ECO:0000256" key="1">
    <source>
        <dbReference type="ARBA" id="ARBA00001968"/>
    </source>
</evidence>
<name>A0A6A4HK84_9AGAR</name>
<protein>
    <recommendedName>
        <fullName evidence="3">DDE Tnp4 domain-containing protein</fullName>
    </recommendedName>
</protein>
<evidence type="ECO:0000256" key="2">
    <source>
        <dbReference type="ARBA" id="ARBA00022723"/>
    </source>
</evidence>
<dbReference type="Proteomes" id="UP000799118">
    <property type="component" value="Unassembled WGS sequence"/>
</dbReference>
<sequence>RIGRQTFDTFVEILQCNPIFKSRGRKPQRHVRWQLGSFLIRYGQLGSPAHDTMLKMGIGYGTVILYCRRVTRALRELHGTFATWLNEKELQESTDAILAKAGFPNCAGSGDRSLIQSLQPSWMGPAYLSRKGFFALAIQAIVNYSIWFSSWELGWPGSVTDSRIFKDSHFWQHRNQYLKDGRYILVN</sequence>
<dbReference type="Pfam" id="PF13359">
    <property type="entry name" value="DDE_Tnp_4"/>
    <property type="match status" value="1"/>
</dbReference>
<keyword evidence="5" id="KW-1185">Reference proteome</keyword>
<dbReference type="OrthoDB" id="3233403at2759"/>
<accession>A0A6A4HK84</accession>
<comment type="cofactor">
    <cofactor evidence="1">
        <name>a divalent metal cation</name>
        <dbReference type="ChEBI" id="CHEBI:60240"/>
    </cofactor>
</comment>